<evidence type="ECO:0000256" key="3">
    <source>
        <dbReference type="ARBA" id="ARBA00005189"/>
    </source>
</evidence>
<dbReference type="VEuPathDB" id="CryptoDB:Cvel_15735"/>
<evidence type="ECO:0000256" key="6">
    <source>
        <dbReference type="ARBA" id="ARBA00022679"/>
    </source>
</evidence>
<dbReference type="PhylomeDB" id="A0A0G4F961"/>
<keyword evidence="10 14" id="KW-1133">Transmembrane helix</keyword>
<sequence length="325" mass="36483">MRERKPAGDGKAEPTVIFSHASRDPIMGAGCILLFVVFWTGSLLFPFWFFALIRARWLLTLAFLLAVSAIGYVGLPRNETFGKFVAKWVPRYYAKASVRCDSSLPDFSTGKTVYLCHPHGIFCDGLQLFGLCTDARKHLRFAMSEVLLWAPLFRLLFCLLAKPMGVSKASVLRTMREGHSFAIAAGGFEEATLTCLHKDRVFVSKRKGIFKYALENGYSVVPVYAFGESECFLNPQGMWGFRFWLNSLGVPAVMPAGNPWLPLLPRISPEGLHVVIGQRLSAGQIAEPKTEDIDSFHQRFVDELKKLYERHRGLVGKEGVDLEVW</sequence>
<dbReference type="EMBL" id="CDMZ01000195">
    <property type="protein sequence ID" value="CEM08900.1"/>
    <property type="molecule type" value="Genomic_DNA"/>
</dbReference>
<protein>
    <recommendedName>
        <fullName evidence="14">Acyltransferase</fullName>
        <ecNumber evidence="14">2.3.1.-</ecNumber>
    </recommendedName>
</protein>
<evidence type="ECO:0000256" key="4">
    <source>
        <dbReference type="ARBA" id="ARBA00005420"/>
    </source>
</evidence>
<keyword evidence="12 14" id="KW-0472">Membrane</keyword>
<reference evidence="15" key="1">
    <citation type="submission" date="2014-11" db="EMBL/GenBank/DDBJ databases">
        <authorList>
            <person name="Otto D Thomas"/>
            <person name="Naeem Raeece"/>
        </authorList>
    </citation>
    <scope>NUCLEOTIDE SEQUENCE</scope>
</reference>
<organism evidence="15">
    <name type="scientific">Chromera velia CCMP2878</name>
    <dbReference type="NCBI Taxonomy" id="1169474"/>
    <lineage>
        <taxon>Eukaryota</taxon>
        <taxon>Sar</taxon>
        <taxon>Alveolata</taxon>
        <taxon>Colpodellida</taxon>
        <taxon>Chromeraceae</taxon>
        <taxon>Chromera</taxon>
    </lineage>
</organism>
<feature type="transmembrane region" description="Helical" evidence="14">
    <location>
        <begin position="26"/>
        <end position="50"/>
    </location>
</feature>
<evidence type="ECO:0000256" key="12">
    <source>
        <dbReference type="ARBA" id="ARBA00023136"/>
    </source>
</evidence>
<evidence type="ECO:0000256" key="7">
    <source>
        <dbReference type="ARBA" id="ARBA00022692"/>
    </source>
</evidence>
<dbReference type="EC" id="2.3.1.-" evidence="14"/>
<evidence type="ECO:0000256" key="1">
    <source>
        <dbReference type="ARBA" id="ARBA00004477"/>
    </source>
</evidence>
<evidence type="ECO:0000256" key="10">
    <source>
        <dbReference type="ARBA" id="ARBA00022989"/>
    </source>
</evidence>
<comment type="pathway">
    <text evidence="2">Glycerolipid metabolism; triacylglycerol biosynthesis.</text>
</comment>
<evidence type="ECO:0000256" key="8">
    <source>
        <dbReference type="ARBA" id="ARBA00022798"/>
    </source>
</evidence>
<accession>A0A0G4F961</accession>
<dbReference type="AlphaFoldDB" id="A0A0G4F961"/>
<dbReference type="GO" id="GO:0019432">
    <property type="term" value="P:triglyceride biosynthetic process"/>
    <property type="evidence" value="ECO:0007669"/>
    <property type="project" value="TreeGrafter"/>
</dbReference>
<evidence type="ECO:0000256" key="2">
    <source>
        <dbReference type="ARBA" id="ARBA00004771"/>
    </source>
</evidence>
<keyword evidence="11" id="KW-0443">Lipid metabolism</keyword>
<dbReference type="GO" id="GO:0004144">
    <property type="term" value="F:diacylglycerol O-acyltransferase activity"/>
    <property type="evidence" value="ECO:0007669"/>
    <property type="project" value="TreeGrafter"/>
</dbReference>
<comment type="subcellular location">
    <subcellularLocation>
        <location evidence="1 14">Endoplasmic reticulum membrane</location>
        <topology evidence="1 14">Multi-pass membrane protein</topology>
    </subcellularLocation>
</comment>
<keyword evidence="5" id="KW-0444">Lipid biosynthesis</keyword>
<dbReference type="PANTHER" id="PTHR12317">
    <property type="entry name" value="DIACYLGLYCEROL O-ACYLTRANSFERASE"/>
    <property type="match status" value="1"/>
</dbReference>
<feature type="transmembrane region" description="Helical" evidence="14">
    <location>
        <begin position="57"/>
        <end position="75"/>
    </location>
</feature>
<keyword evidence="6 14" id="KW-0808">Transferase</keyword>
<keyword evidence="8" id="KW-0319">Glycerol metabolism</keyword>
<comment type="similarity">
    <text evidence="4 14">Belongs to the diacylglycerol acyltransferase family.</text>
</comment>
<dbReference type="InterPro" id="IPR007130">
    <property type="entry name" value="DAGAT"/>
</dbReference>
<keyword evidence="9 14" id="KW-0256">Endoplasmic reticulum</keyword>
<dbReference type="GO" id="GO:0005789">
    <property type="term" value="C:endoplasmic reticulum membrane"/>
    <property type="evidence" value="ECO:0007669"/>
    <property type="project" value="UniProtKB-SubCell"/>
</dbReference>
<evidence type="ECO:0000256" key="14">
    <source>
        <dbReference type="RuleBase" id="RU367023"/>
    </source>
</evidence>
<evidence type="ECO:0000256" key="9">
    <source>
        <dbReference type="ARBA" id="ARBA00022824"/>
    </source>
</evidence>
<dbReference type="Pfam" id="PF03982">
    <property type="entry name" value="DAGAT"/>
    <property type="match status" value="1"/>
</dbReference>
<evidence type="ECO:0000256" key="13">
    <source>
        <dbReference type="ARBA" id="ARBA00023315"/>
    </source>
</evidence>
<comment type="pathway">
    <text evidence="3">Lipid metabolism.</text>
</comment>
<dbReference type="GO" id="GO:0006071">
    <property type="term" value="P:glycerol metabolic process"/>
    <property type="evidence" value="ECO:0007669"/>
    <property type="project" value="UniProtKB-KW"/>
</dbReference>
<keyword evidence="13" id="KW-0012">Acyltransferase</keyword>
<dbReference type="PANTHER" id="PTHR12317:SF0">
    <property type="entry name" value="ACYLTRANSFERASE"/>
    <property type="match status" value="1"/>
</dbReference>
<keyword evidence="7 14" id="KW-0812">Transmembrane</keyword>
<evidence type="ECO:0000256" key="5">
    <source>
        <dbReference type="ARBA" id="ARBA00022516"/>
    </source>
</evidence>
<evidence type="ECO:0000256" key="11">
    <source>
        <dbReference type="ARBA" id="ARBA00023098"/>
    </source>
</evidence>
<evidence type="ECO:0000313" key="15">
    <source>
        <dbReference type="EMBL" id="CEM08900.1"/>
    </source>
</evidence>
<proteinExistence type="inferred from homology"/>
<name>A0A0G4F961_9ALVE</name>
<gene>
    <name evidence="15" type="ORF">Cvel_15735</name>
</gene>